<name>A0ABY7EA79_MYAAR</name>
<organism evidence="2 3">
    <name type="scientific">Mya arenaria</name>
    <name type="common">Soft-shell clam</name>
    <dbReference type="NCBI Taxonomy" id="6604"/>
    <lineage>
        <taxon>Eukaryota</taxon>
        <taxon>Metazoa</taxon>
        <taxon>Spiralia</taxon>
        <taxon>Lophotrochozoa</taxon>
        <taxon>Mollusca</taxon>
        <taxon>Bivalvia</taxon>
        <taxon>Autobranchia</taxon>
        <taxon>Heteroconchia</taxon>
        <taxon>Euheterodonta</taxon>
        <taxon>Imparidentia</taxon>
        <taxon>Neoheterodontei</taxon>
        <taxon>Myida</taxon>
        <taxon>Myoidea</taxon>
        <taxon>Myidae</taxon>
        <taxon>Mya</taxon>
    </lineage>
</organism>
<dbReference type="SUPFAM" id="SSF56349">
    <property type="entry name" value="DNA breaking-rejoining enzymes"/>
    <property type="match status" value="1"/>
</dbReference>
<reference evidence="2" key="1">
    <citation type="submission" date="2022-11" db="EMBL/GenBank/DDBJ databases">
        <title>Centuries of genome instability and evolution in soft-shell clam transmissible cancer (bioRxiv).</title>
        <authorList>
            <person name="Hart S.F.M."/>
            <person name="Yonemitsu M.A."/>
            <person name="Giersch R.M."/>
            <person name="Beal B.F."/>
            <person name="Arriagada G."/>
            <person name="Davis B.W."/>
            <person name="Ostrander E.A."/>
            <person name="Goff S.P."/>
            <person name="Metzger M.J."/>
        </authorList>
    </citation>
    <scope>NUCLEOTIDE SEQUENCE</scope>
    <source>
        <strain evidence="2">MELC-2E11</strain>
        <tissue evidence="2">Siphon/mantle</tissue>
    </source>
</reference>
<gene>
    <name evidence="2" type="ORF">MAR_021408</name>
</gene>
<sequence length="218" mass="24663">MVRTVYVLLSKRPRNQRDLTVGREYVAQRVSEVTKNHQGASKEIIVKDVRMYATGTQSCPVRSFNLYTSKRNLECSAFILPKAMLLIPLIRCCLRKYTNHCIRATAITALSHAGFKARHIMTISGHRNESSVRSYVTDTTPQQKRVMSGTLSNFLPHSNYSEFDDGINDALCLSASQTERILEDKTHYEYYSGACASNAVKNKQNEIEKLQAKNVILP</sequence>
<dbReference type="InterPro" id="IPR052787">
    <property type="entry name" value="MAVS"/>
</dbReference>
<proteinExistence type="predicted"/>
<keyword evidence="1" id="KW-0233">DNA recombination</keyword>
<feature type="non-terminal residue" evidence="2">
    <location>
        <position position="1"/>
    </location>
</feature>
<dbReference type="InterPro" id="IPR011010">
    <property type="entry name" value="DNA_brk_join_enz"/>
</dbReference>
<dbReference type="PANTHER" id="PTHR21446:SF12">
    <property type="entry name" value="POTASSIUM CHANNEL TETRAMERIZATION DOMAIN CONTAINING 1"/>
    <property type="match status" value="1"/>
</dbReference>
<keyword evidence="3" id="KW-1185">Reference proteome</keyword>
<protein>
    <recommendedName>
        <fullName evidence="4">Tyr recombinase domain-containing protein</fullName>
    </recommendedName>
</protein>
<evidence type="ECO:0000256" key="1">
    <source>
        <dbReference type="ARBA" id="ARBA00023172"/>
    </source>
</evidence>
<evidence type="ECO:0008006" key="4">
    <source>
        <dbReference type="Google" id="ProtNLM"/>
    </source>
</evidence>
<dbReference type="Gene3D" id="1.10.443.10">
    <property type="entry name" value="Intergrase catalytic core"/>
    <property type="match status" value="1"/>
</dbReference>
<evidence type="ECO:0000313" key="3">
    <source>
        <dbReference type="Proteomes" id="UP001164746"/>
    </source>
</evidence>
<evidence type="ECO:0000313" key="2">
    <source>
        <dbReference type="EMBL" id="WAR06039.1"/>
    </source>
</evidence>
<accession>A0ABY7EA79</accession>
<dbReference type="PANTHER" id="PTHR21446">
    <property type="entry name" value="DUF3504 DOMAIN-CONTAINING PROTEIN"/>
    <property type="match status" value="1"/>
</dbReference>
<dbReference type="EMBL" id="CP111016">
    <property type="protein sequence ID" value="WAR06039.1"/>
    <property type="molecule type" value="Genomic_DNA"/>
</dbReference>
<dbReference type="InterPro" id="IPR013762">
    <property type="entry name" value="Integrase-like_cat_sf"/>
</dbReference>
<dbReference type="Proteomes" id="UP001164746">
    <property type="component" value="Chromosome 5"/>
</dbReference>